<dbReference type="RefSeq" id="WP_254750976.1">
    <property type="nucleotide sequence ID" value="NZ_JANCLV010000008.1"/>
</dbReference>
<feature type="domain" description="DUF1206" evidence="2">
    <location>
        <begin position="213"/>
        <end position="280"/>
    </location>
</feature>
<feature type="transmembrane region" description="Helical" evidence="1">
    <location>
        <begin position="160"/>
        <end position="183"/>
    </location>
</feature>
<gene>
    <name evidence="3" type="ORF">NFC73_13195</name>
</gene>
<reference evidence="3 4" key="1">
    <citation type="submission" date="2022-06" db="EMBL/GenBank/DDBJ databases">
        <title>Pseudarthrobacter sp. strain RMG13 Genome sequencing and assembly.</title>
        <authorList>
            <person name="Kim I."/>
        </authorList>
    </citation>
    <scope>NUCLEOTIDE SEQUENCE [LARGE SCALE GENOMIC DNA]</scope>
    <source>
        <strain evidence="3 4">RMG13</strain>
    </source>
</reference>
<comment type="caution">
    <text evidence="3">The sequence shown here is derived from an EMBL/GenBank/DDBJ whole genome shotgun (WGS) entry which is preliminary data.</text>
</comment>
<evidence type="ECO:0000313" key="3">
    <source>
        <dbReference type="EMBL" id="MCP9000677.1"/>
    </source>
</evidence>
<dbReference type="EMBL" id="JANCLV010000008">
    <property type="protein sequence ID" value="MCP9000677.1"/>
    <property type="molecule type" value="Genomic_DNA"/>
</dbReference>
<dbReference type="Proteomes" id="UP001524318">
    <property type="component" value="Unassembled WGS sequence"/>
</dbReference>
<name>A0ABT1LQD0_9MICC</name>
<organism evidence="3 4">
    <name type="scientific">Pseudarthrobacter humi</name>
    <dbReference type="NCBI Taxonomy" id="2952523"/>
    <lineage>
        <taxon>Bacteria</taxon>
        <taxon>Bacillati</taxon>
        <taxon>Actinomycetota</taxon>
        <taxon>Actinomycetes</taxon>
        <taxon>Micrococcales</taxon>
        <taxon>Micrococcaceae</taxon>
        <taxon>Pseudarthrobacter</taxon>
    </lineage>
</organism>
<feature type="transmembrane region" description="Helical" evidence="1">
    <location>
        <begin position="255"/>
        <end position="276"/>
    </location>
</feature>
<accession>A0ABT1LQD0</accession>
<dbReference type="Pfam" id="PF06724">
    <property type="entry name" value="DUF1206"/>
    <property type="match status" value="3"/>
</dbReference>
<keyword evidence="1" id="KW-1133">Transmembrane helix</keyword>
<protein>
    <submittedName>
        <fullName evidence="3">DUF1206 domain-containing protein</fullName>
    </submittedName>
</protein>
<feature type="domain" description="DUF1206" evidence="2">
    <location>
        <begin position="36"/>
        <end position="102"/>
    </location>
</feature>
<keyword evidence="1" id="KW-0812">Transmembrane</keyword>
<dbReference type="InterPro" id="IPR009597">
    <property type="entry name" value="DUF1206"/>
</dbReference>
<proteinExistence type="predicted"/>
<feature type="transmembrane region" description="Helical" evidence="1">
    <location>
        <begin position="36"/>
        <end position="57"/>
    </location>
</feature>
<keyword evidence="4" id="KW-1185">Reference proteome</keyword>
<feature type="transmembrane region" description="Helical" evidence="1">
    <location>
        <begin position="119"/>
        <end position="140"/>
    </location>
</feature>
<evidence type="ECO:0000256" key="1">
    <source>
        <dbReference type="SAM" id="Phobius"/>
    </source>
</evidence>
<feature type="transmembrane region" description="Helical" evidence="1">
    <location>
        <begin position="204"/>
        <end position="235"/>
    </location>
</feature>
<feature type="transmembrane region" description="Helical" evidence="1">
    <location>
        <begin position="77"/>
        <end position="98"/>
    </location>
</feature>
<feature type="domain" description="DUF1206" evidence="2">
    <location>
        <begin position="118"/>
        <end position="187"/>
    </location>
</feature>
<evidence type="ECO:0000259" key="2">
    <source>
        <dbReference type="Pfam" id="PF06724"/>
    </source>
</evidence>
<evidence type="ECO:0000313" key="4">
    <source>
        <dbReference type="Proteomes" id="UP001524318"/>
    </source>
</evidence>
<sequence length="283" mass="28939">MRCWPEGSVIKRELRDAAGAAEDVTNSRALELLARVGFAVSGLLHFLVGAIAIRLAMGGSGNADFSGAVSELASQPAGPFLLWASFAACAALAVWQASDAVFDYNRLPTKDKVAKKAKAAAQAVVFAGLAATLASFAMGTGSGGDNQQSASDLTVAVMKAPGGVALLVLVGLGMAITGIIYGIRGIKKTFEKHLTMPVSNSARTAVSALGVTGYVAKGIALLLTGMLITIAALQAHPDESTGLDGGLRALREQPFGVYLLAAVGAGLICYGVFMAVRARLAKM</sequence>
<keyword evidence="1" id="KW-0472">Membrane</keyword>